<dbReference type="AlphaFoldDB" id="A0A4S2H1H7"/>
<keyword evidence="1" id="KW-0812">Transmembrane</keyword>
<reference evidence="3 4" key="1">
    <citation type="journal article" date="2017" name="Int. J. Syst. Evol. Microbiol.">
        <title>Marinicauda algicola sp. nov., isolated from a marine red alga Rhodosorus marinus.</title>
        <authorList>
            <person name="Jeong S.E."/>
            <person name="Jeon S.H."/>
            <person name="Chun B.H."/>
            <person name="Kim D.W."/>
            <person name="Jeon C.O."/>
        </authorList>
    </citation>
    <scope>NUCLEOTIDE SEQUENCE [LARGE SCALE GENOMIC DNA]</scope>
    <source>
        <strain evidence="3 4">JCM 31718</strain>
    </source>
</reference>
<keyword evidence="1" id="KW-0472">Membrane</keyword>
<keyword evidence="1" id="KW-1133">Transmembrane helix</keyword>
<gene>
    <name evidence="3" type="ORF">E5163_07840</name>
</gene>
<dbReference type="Proteomes" id="UP000308054">
    <property type="component" value="Unassembled WGS sequence"/>
</dbReference>
<dbReference type="OrthoDB" id="7631681at2"/>
<evidence type="ECO:0000313" key="3">
    <source>
        <dbReference type="EMBL" id="TGY89032.1"/>
    </source>
</evidence>
<dbReference type="Pfam" id="PF07811">
    <property type="entry name" value="TadE"/>
    <property type="match status" value="1"/>
</dbReference>
<feature type="domain" description="TadE-like" evidence="2">
    <location>
        <begin position="15"/>
        <end position="53"/>
    </location>
</feature>
<evidence type="ECO:0000256" key="1">
    <source>
        <dbReference type="SAM" id="Phobius"/>
    </source>
</evidence>
<evidence type="ECO:0000259" key="2">
    <source>
        <dbReference type="Pfam" id="PF07811"/>
    </source>
</evidence>
<dbReference type="InterPro" id="IPR012495">
    <property type="entry name" value="TadE-like_dom"/>
</dbReference>
<comment type="caution">
    <text evidence="3">The sequence shown here is derived from an EMBL/GenBank/DDBJ whole genome shotgun (WGS) entry which is preliminary data.</text>
</comment>
<evidence type="ECO:0000313" key="4">
    <source>
        <dbReference type="Proteomes" id="UP000308054"/>
    </source>
</evidence>
<proteinExistence type="predicted"/>
<feature type="transmembrane region" description="Helical" evidence="1">
    <location>
        <begin position="15"/>
        <end position="36"/>
    </location>
</feature>
<accession>A0A4S2H1H7</accession>
<keyword evidence="4" id="KW-1185">Reference proteome</keyword>
<organism evidence="3 4">
    <name type="scientific">Marinicauda algicola</name>
    <dbReference type="NCBI Taxonomy" id="2029849"/>
    <lineage>
        <taxon>Bacteria</taxon>
        <taxon>Pseudomonadati</taxon>
        <taxon>Pseudomonadota</taxon>
        <taxon>Alphaproteobacteria</taxon>
        <taxon>Maricaulales</taxon>
        <taxon>Maricaulaceae</taxon>
        <taxon>Marinicauda</taxon>
    </lineage>
</organism>
<sequence length="139" mass="14795">MKTVLAFLAERRANAAIEFALIAPVLAAMLIGLVDFGRMTFERSDMLAAARSGSQYFMAGGTDTARAQTIIESAWTHMPASAVVNVHRLCECAGAAAQCYQPCADGSVPVSYAVIELSAELDGVFVDYSNAASDKVRIR</sequence>
<name>A0A4S2H1H7_9PROT</name>
<dbReference type="EMBL" id="SRXW01000002">
    <property type="protein sequence ID" value="TGY89032.1"/>
    <property type="molecule type" value="Genomic_DNA"/>
</dbReference>
<protein>
    <submittedName>
        <fullName evidence="3">Pilus assembly protein</fullName>
    </submittedName>
</protein>
<dbReference type="RefSeq" id="WP_135995570.1">
    <property type="nucleotide sequence ID" value="NZ_CP071057.1"/>
</dbReference>